<dbReference type="AlphaFoldDB" id="A0A0D5XSL3"/>
<dbReference type="EMBL" id="CP011110">
    <property type="protein sequence ID" value="AKA22078.1"/>
    <property type="molecule type" value="Genomic_DNA"/>
</dbReference>
<dbReference type="RefSeq" id="WP_045881048.1">
    <property type="nucleotide sequence ID" value="NZ_CP011110.1"/>
</dbReference>
<sequence>MIIRYSANALVGQLSLPSSYVDMRSPEELAELAAVAHWQDHPEETPTLVTVVHLQDVDGHDLGLFEVRCEKRPVFTASQLRQA</sequence>
<dbReference type="PATRIC" id="fig|587753.10.peg.624"/>
<dbReference type="Proteomes" id="UP000032748">
    <property type="component" value="Chromosome"/>
</dbReference>
<evidence type="ECO:0000313" key="2">
    <source>
        <dbReference type="Proteomes" id="UP000032748"/>
    </source>
</evidence>
<name>A0A0D5XSL3_9PSED</name>
<dbReference type="KEGG" id="pcz:PCL1606_06230"/>
<accession>A0A0D5XSL3</accession>
<gene>
    <name evidence="1" type="ORF">PCL1606_06230</name>
</gene>
<proteinExistence type="predicted"/>
<reference evidence="1 2" key="1">
    <citation type="journal article" date="2015" name="Mol. Plant Microbe Interact.">
        <title>Comparative Genomic Analysis of Pseudomonas chlororaphis PCL1606 Reveals New Insight into Antifungal Compounds Involved in Biocontrol.</title>
        <authorList>
            <person name="Calderon C.E."/>
            <person name="Ramos C."/>
            <person name="de Vicente A."/>
            <person name="Cazorla F.M."/>
        </authorList>
    </citation>
    <scope>NUCLEOTIDE SEQUENCE [LARGE SCALE GENOMIC DNA]</scope>
    <source>
        <strain evidence="1 2">PCL1606</strain>
    </source>
</reference>
<evidence type="ECO:0000313" key="1">
    <source>
        <dbReference type="EMBL" id="AKA22078.1"/>
    </source>
</evidence>
<organism evidence="1 2">
    <name type="scientific">Pseudomonas chlororaphis</name>
    <dbReference type="NCBI Taxonomy" id="587753"/>
    <lineage>
        <taxon>Bacteria</taxon>
        <taxon>Pseudomonadati</taxon>
        <taxon>Pseudomonadota</taxon>
        <taxon>Gammaproteobacteria</taxon>
        <taxon>Pseudomonadales</taxon>
        <taxon>Pseudomonadaceae</taxon>
        <taxon>Pseudomonas</taxon>
    </lineage>
</organism>
<protein>
    <submittedName>
        <fullName evidence="1">Uncharacterized protein</fullName>
    </submittedName>
</protein>
<dbReference type="OrthoDB" id="6899524at2"/>